<dbReference type="Proteomes" id="UP000552709">
    <property type="component" value="Unassembled WGS sequence"/>
</dbReference>
<dbReference type="RefSeq" id="WP_184128240.1">
    <property type="nucleotide sequence ID" value="NZ_JACHFL010000002.1"/>
</dbReference>
<gene>
    <name evidence="2" type="ORF">HNQ08_001150</name>
</gene>
<organism evidence="2 3">
    <name type="scientific">Deinococcus humi</name>
    <dbReference type="NCBI Taxonomy" id="662880"/>
    <lineage>
        <taxon>Bacteria</taxon>
        <taxon>Thermotogati</taxon>
        <taxon>Deinococcota</taxon>
        <taxon>Deinococci</taxon>
        <taxon>Deinococcales</taxon>
        <taxon>Deinococcaceae</taxon>
        <taxon>Deinococcus</taxon>
    </lineage>
</organism>
<evidence type="ECO:0000256" key="1">
    <source>
        <dbReference type="SAM" id="MobiDB-lite"/>
    </source>
</evidence>
<feature type="region of interest" description="Disordered" evidence="1">
    <location>
        <begin position="9"/>
        <end position="29"/>
    </location>
</feature>
<keyword evidence="3" id="KW-1185">Reference proteome</keyword>
<comment type="caution">
    <text evidence="2">The sequence shown here is derived from an EMBL/GenBank/DDBJ whole genome shotgun (WGS) entry which is preliminary data.</text>
</comment>
<evidence type="ECO:0000313" key="3">
    <source>
        <dbReference type="Proteomes" id="UP000552709"/>
    </source>
</evidence>
<reference evidence="2 3" key="1">
    <citation type="submission" date="2020-08" db="EMBL/GenBank/DDBJ databases">
        <title>Genomic Encyclopedia of Type Strains, Phase IV (KMG-IV): sequencing the most valuable type-strain genomes for metagenomic binning, comparative biology and taxonomic classification.</title>
        <authorList>
            <person name="Goeker M."/>
        </authorList>
    </citation>
    <scope>NUCLEOTIDE SEQUENCE [LARGE SCALE GENOMIC DNA]</scope>
    <source>
        <strain evidence="2 3">DSM 27939</strain>
    </source>
</reference>
<dbReference type="AlphaFoldDB" id="A0A7W8JSF3"/>
<dbReference type="EMBL" id="JACHFL010000002">
    <property type="protein sequence ID" value="MBB5362065.1"/>
    <property type="molecule type" value="Genomic_DNA"/>
</dbReference>
<sequence length="128" mass="13720">MARYQLNIGGTELNPTVPPQAVRRTGGGRSVGEAVSINGTVIHTQGHRTARRVQITSPGPEWVLLEEQVAALRALAASGASFTVTFGEGYETAGTFTGCLFDGDAIFEPKRQSAYANYNFTLYLPQEA</sequence>
<proteinExistence type="predicted"/>
<protein>
    <submittedName>
        <fullName evidence="2">Uncharacterized protein</fullName>
    </submittedName>
</protein>
<name>A0A7W8JSF3_9DEIO</name>
<evidence type="ECO:0000313" key="2">
    <source>
        <dbReference type="EMBL" id="MBB5362065.1"/>
    </source>
</evidence>
<accession>A0A7W8JSF3</accession>